<dbReference type="Gene3D" id="3.90.550.10">
    <property type="entry name" value="Spore Coat Polysaccharide Biosynthesis Protein SpsA, Chain A"/>
    <property type="match status" value="1"/>
</dbReference>
<accession>A0ABQ4NC45</accession>
<dbReference type="RefSeq" id="WP_213529992.1">
    <property type="nucleotide sequence ID" value="NZ_BOVJ01000136.1"/>
</dbReference>
<dbReference type="CDD" id="cd04179">
    <property type="entry name" value="DPM_DPG-synthase_like"/>
    <property type="match status" value="1"/>
</dbReference>
<proteinExistence type="predicted"/>
<evidence type="ECO:0000313" key="3">
    <source>
        <dbReference type="EMBL" id="GIQ65509.1"/>
    </source>
</evidence>
<feature type="domain" description="Glycosyltransferase 2-like" evidence="2">
    <location>
        <begin position="29"/>
        <end position="133"/>
    </location>
</feature>
<dbReference type="SUPFAM" id="SSF53448">
    <property type="entry name" value="Nucleotide-diphospho-sugar transferases"/>
    <property type="match status" value="1"/>
</dbReference>
<name>A0ABQ4NC45_9BACL</name>
<comment type="caution">
    <text evidence="3">The sequence shown here is derived from an EMBL/GenBank/DDBJ whole genome shotgun (WGS) entry which is preliminary data.</text>
</comment>
<dbReference type="Pfam" id="PF00535">
    <property type="entry name" value="Glycos_transf_2"/>
    <property type="match status" value="1"/>
</dbReference>
<dbReference type="PANTHER" id="PTHR48090:SF7">
    <property type="entry name" value="RFBJ PROTEIN"/>
    <property type="match status" value="1"/>
</dbReference>
<dbReference type="InterPro" id="IPR001173">
    <property type="entry name" value="Glyco_trans_2-like"/>
</dbReference>
<dbReference type="InterPro" id="IPR029044">
    <property type="entry name" value="Nucleotide-diphossugar_trans"/>
</dbReference>
<dbReference type="InterPro" id="IPR050256">
    <property type="entry name" value="Glycosyltransferase_2"/>
</dbReference>
<dbReference type="Proteomes" id="UP000680304">
    <property type="component" value="Unassembled WGS sequence"/>
</dbReference>
<reference evidence="3 4" key="1">
    <citation type="submission" date="2021-04" db="EMBL/GenBank/DDBJ databases">
        <title>Draft genome sequence of Paenibacillus cisolokensis, LC2-13A.</title>
        <authorList>
            <person name="Uke A."/>
            <person name="Chhe C."/>
            <person name="Baramee S."/>
            <person name="Kosugi A."/>
        </authorList>
    </citation>
    <scope>NUCLEOTIDE SEQUENCE [LARGE SCALE GENOMIC DNA]</scope>
    <source>
        <strain evidence="3 4">LC2-13A</strain>
    </source>
</reference>
<sequence length="261" mass="28523">MKHLVKNSRSEMNPQLATPVENSKNPKVSVIIPVYNESRTIARIIMEARDVHPQTEVIVVDNGSTDGSAEIAEQMGAKVIRYPSPLGYDVGRCIGAKAAKGDMMLFIDGDFVINSGQLVPFIQALERGVDVALNKYEGPDRLGRVRLSKRVLNEFLSSPHLGAASMATVPHALSQKALKVIACEQLMVPPKAQAIAVLSGLVVEPVSFVDVGALNPRRKSPDSVEDLIVGDHLEAIHWILTRGDSRANYPDFGRKREKVRD</sequence>
<evidence type="ECO:0000313" key="4">
    <source>
        <dbReference type="Proteomes" id="UP000680304"/>
    </source>
</evidence>
<organism evidence="3 4">
    <name type="scientific">Paenibacillus cisolokensis</name>
    <dbReference type="NCBI Taxonomy" id="1658519"/>
    <lineage>
        <taxon>Bacteria</taxon>
        <taxon>Bacillati</taxon>
        <taxon>Bacillota</taxon>
        <taxon>Bacilli</taxon>
        <taxon>Bacillales</taxon>
        <taxon>Paenibacillaceae</taxon>
        <taxon>Paenibacillus</taxon>
    </lineage>
</organism>
<protein>
    <recommendedName>
        <fullName evidence="2">Glycosyltransferase 2-like domain-containing protein</fullName>
    </recommendedName>
</protein>
<feature type="region of interest" description="Disordered" evidence="1">
    <location>
        <begin position="1"/>
        <end position="21"/>
    </location>
</feature>
<dbReference type="PANTHER" id="PTHR48090">
    <property type="entry name" value="UNDECAPRENYL-PHOSPHATE 4-DEOXY-4-FORMAMIDO-L-ARABINOSE TRANSFERASE-RELATED"/>
    <property type="match status" value="1"/>
</dbReference>
<dbReference type="EMBL" id="BOVJ01000136">
    <property type="protein sequence ID" value="GIQ65509.1"/>
    <property type="molecule type" value="Genomic_DNA"/>
</dbReference>
<keyword evidence="4" id="KW-1185">Reference proteome</keyword>
<evidence type="ECO:0000256" key="1">
    <source>
        <dbReference type="SAM" id="MobiDB-lite"/>
    </source>
</evidence>
<evidence type="ECO:0000259" key="2">
    <source>
        <dbReference type="Pfam" id="PF00535"/>
    </source>
</evidence>
<feature type="compositionally biased region" description="Polar residues" evidence="1">
    <location>
        <begin position="10"/>
        <end position="21"/>
    </location>
</feature>
<gene>
    <name evidence="3" type="ORF">PACILC2_40770</name>
</gene>